<dbReference type="OrthoDB" id="9779622at2"/>
<proteinExistence type="predicted"/>
<protein>
    <submittedName>
        <fullName evidence="2">DnaJ domain-containing heat shock protein</fullName>
    </submittedName>
</protein>
<feature type="domain" description="J" evidence="1">
    <location>
        <begin position="2"/>
        <end position="72"/>
    </location>
</feature>
<dbReference type="EMBL" id="APJX01000008">
    <property type="protein sequence ID" value="EMS78437.1"/>
    <property type="molecule type" value="Genomic_DNA"/>
</dbReference>
<evidence type="ECO:0000313" key="3">
    <source>
        <dbReference type="Proteomes" id="UP000014216"/>
    </source>
</evidence>
<dbReference type="RefSeq" id="WP_006967515.1">
    <property type="nucleotide sequence ID" value="NZ_APJX01000008.1"/>
</dbReference>
<organism evidence="2 3">
    <name type="scientific">Desulfotignum phosphitoxidans DSM 13687</name>
    <dbReference type="NCBI Taxonomy" id="1286635"/>
    <lineage>
        <taxon>Bacteria</taxon>
        <taxon>Pseudomonadati</taxon>
        <taxon>Thermodesulfobacteriota</taxon>
        <taxon>Desulfobacteria</taxon>
        <taxon>Desulfobacterales</taxon>
        <taxon>Desulfobacteraceae</taxon>
        <taxon>Desulfotignum</taxon>
    </lineage>
</organism>
<dbReference type="Pfam" id="PF00226">
    <property type="entry name" value="DnaJ"/>
    <property type="match status" value="1"/>
</dbReference>
<comment type="caution">
    <text evidence="2">The sequence shown here is derived from an EMBL/GenBank/DDBJ whole genome shotgun (WGS) entry which is preliminary data.</text>
</comment>
<dbReference type="InterPro" id="IPR036869">
    <property type="entry name" value="J_dom_sf"/>
</dbReference>
<gene>
    <name evidence="2" type="ORF">Dpo_8c01040</name>
</gene>
<sequence length="165" mass="19163">MNIIQALSILNPTEKTEAGLKTAYRAACLKHHPDKNGDVEVMKLVNSAYDFLMKCEFWWTGEQARTAQKQTPLTETIQNIIDEIKTIPGLKIEVIGSWLWVSGNTYDHKTLLKDLKMKFSDNKKAWYYHEDVYRKRGKRKFSMNDIRNLHGSEEIKTEDNQSLLA</sequence>
<evidence type="ECO:0000313" key="2">
    <source>
        <dbReference type="EMBL" id="EMS78437.1"/>
    </source>
</evidence>
<dbReference type="Gene3D" id="1.10.287.110">
    <property type="entry name" value="DnaJ domain"/>
    <property type="match status" value="1"/>
</dbReference>
<dbReference type="SUPFAM" id="SSF46565">
    <property type="entry name" value="Chaperone J-domain"/>
    <property type="match status" value="1"/>
</dbReference>
<dbReference type="InterPro" id="IPR001623">
    <property type="entry name" value="DnaJ_domain"/>
</dbReference>
<keyword evidence="3" id="KW-1185">Reference proteome</keyword>
<dbReference type="Proteomes" id="UP000014216">
    <property type="component" value="Unassembled WGS sequence"/>
</dbReference>
<dbReference type="SMART" id="SM00271">
    <property type="entry name" value="DnaJ"/>
    <property type="match status" value="1"/>
</dbReference>
<reference evidence="2 3" key="1">
    <citation type="journal article" date="2013" name="Genome Announc.">
        <title>Draft Genome Sequence of Desulfotignum phosphitoxidans DSM 13687 Strain FiPS-3.</title>
        <authorList>
            <person name="Poehlein A."/>
            <person name="Daniel R."/>
            <person name="Simeonova D.D."/>
        </authorList>
    </citation>
    <scope>NUCLEOTIDE SEQUENCE [LARGE SCALE GENOMIC DNA]</scope>
    <source>
        <strain evidence="2 3">DSM 13687</strain>
    </source>
</reference>
<accession>S0G2P9</accession>
<name>S0G2P9_9BACT</name>
<evidence type="ECO:0000259" key="1">
    <source>
        <dbReference type="PROSITE" id="PS50076"/>
    </source>
</evidence>
<dbReference type="CDD" id="cd06257">
    <property type="entry name" value="DnaJ"/>
    <property type="match status" value="1"/>
</dbReference>
<dbReference type="AlphaFoldDB" id="S0G2P9"/>
<dbReference type="PROSITE" id="PS50076">
    <property type="entry name" value="DNAJ_2"/>
    <property type="match status" value="1"/>
</dbReference>
<keyword evidence="2" id="KW-0346">Stress response</keyword>